<keyword evidence="5 6" id="KW-0456">Lyase</keyword>
<evidence type="ECO:0000256" key="2">
    <source>
        <dbReference type="ARBA" id="ARBA00009533"/>
    </source>
</evidence>
<organism evidence="8 9">
    <name type="scientific">Corynebacterium macginleyi</name>
    <dbReference type="NCBI Taxonomy" id="38290"/>
    <lineage>
        <taxon>Bacteria</taxon>
        <taxon>Bacillati</taxon>
        <taxon>Actinomycetota</taxon>
        <taxon>Actinomycetes</taxon>
        <taxon>Mycobacteriales</taxon>
        <taxon>Corynebacteriaceae</taxon>
        <taxon>Corynebacterium</taxon>
    </lineage>
</organism>
<gene>
    <name evidence="8" type="ORF">GWO63_002365</name>
</gene>
<keyword evidence="3" id="KW-0210">Decarboxylase</keyword>
<evidence type="ECO:0000256" key="6">
    <source>
        <dbReference type="RuleBase" id="RU000382"/>
    </source>
</evidence>
<protein>
    <submittedName>
        <fullName evidence="8">Pyridoxal-dependent decarboxylase</fullName>
    </submittedName>
</protein>
<evidence type="ECO:0000256" key="4">
    <source>
        <dbReference type="ARBA" id="ARBA00022898"/>
    </source>
</evidence>
<dbReference type="Proteomes" id="UP001518680">
    <property type="component" value="Unassembled WGS sequence"/>
</dbReference>
<dbReference type="SUPFAM" id="SSF53383">
    <property type="entry name" value="PLP-dependent transferases"/>
    <property type="match status" value="1"/>
</dbReference>
<name>A0ABS1Y429_9CORY</name>
<dbReference type="InterPro" id="IPR015421">
    <property type="entry name" value="PyrdxlP-dep_Trfase_major"/>
</dbReference>
<dbReference type="InterPro" id="IPR021115">
    <property type="entry name" value="Pyridoxal-P_BS"/>
</dbReference>
<evidence type="ECO:0000313" key="9">
    <source>
        <dbReference type="Proteomes" id="UP001518680"/>
    </source>
</evidence>
<comment type="cofactor">
    <cofactor evidence="1 6">
        <name>pyridoxal 5'-phosphate</name>
        <dbReference type="ChEBI" id="CHEBI:597326"/>
    </cofactor>
</comment>
<reference evidence="8 9" key="1">
    <citation type="submission" date="2021-01" db="EMBL/GenBank/DDBJ databases">
        <title>Complete genome sequences of Corynebacterium macginleyi strains isolated from infectious keratitis.</title>
        <authorList>
            <person name="Sagerfors S."/>
            <person name="Poehlein A."/>
            <person name="Soderquist B."/>
            <person name="Bruggemann H."/>
        </authorList>
    </citation>
    <scope>NUCLEOTIDE SEQUENCE [LARGE SCALE GENOMIC DNA]</scope>
    <source>
        <strain evidence="8 9">12T220</strain>
    </source>
</reference>
<dbReference type="PANTHER" id="PTHR45677">
    <property type="entry name" value="GLUTAMATE DECARBOXYLASE-RELATED"/>
    <property type="match status" value="1"/>
</dbReference>
<dbReference type="PROSITE" id="PS00392">
    <property type="entry name" value="DDC_GAD_HDC_YDC"/>
    <property type="match status" value="1"/>
</dbReference>
<proteinExistence type="inferred from homology"/>
<evidence type="ECO:0000313" key="8">
    <source>
        <dbReference type="EMBL" id="MBM0243148.1"/>
    </source>
</evidence>
<keyword evidence="4 6" id="KW-0663">Pyridoxal phosphate</keyword>
<feature type="region of interest" description="Disordered" evidence="7">
    <location>
        <begin position="414"/>
        <end position="440"/>
    </location>
</feature>
<dbReference type="Pfam" id="PF00282">
    <property type="entry name" value="Pyridoxal_deC"/>
    <property type="match status" value="1"/>
</dbReference>
<accession>A0ABS1Y429</accession>
<dbReference type="EMBL" id="JAACBX020000001">
    <property type="protein sequence ID" value="MBM0243148.1"/>
    <property type="molecule type" value="Genomic_DNA"/>
</dbReference>
<feature type="region of interest" description="Disordered" evidence="7">
    <location>
        <begin position="462"/>
        <end position="503"/>
    </location>
</feature>
<keyword evidence="9" id="KW-1185">Reference proteome</keyword>
<dbReference type="RefSeq" id="WP_200449351.1">
    <property type="nucleotide sequence ID" value="NZ_JAACBX020000001.1"/>
</dbReference>
<dbReference type="Gene3D" id="3.90.1150.10">
    <property type="entry name" value="Aspartate Aminotransferase, domain 1"/>
    <property type="match status" value="1"/>
</dbReference>
<dbReference type="InterPro" id="IPR015422">
    <property type="entry name" value="PyrdxlP-dep_Trfase_small"/>
</dbReference>
<comment type="similarity">
    <text evidence="2 6">Belongs to the group II decarboxylase family.</text>
</comment>
<evidence type="ECO:0000256" key="3">
    <source>
        <dbReference type="ARBA" id="ARBA00022793"/>
    </source>
</evidence>
<comment type="caution">
    <text evidence="8">The sequence shown here is derived from an EMBL/GenBank/DDBJ whole genome shotgun (WGS) entry which is preliminary data.</text>
</comment>
<feature type="compositionally biased region" description="Polar residues" evidence="7">
    <location>
        <begin position="483"/>
        <end position="494"/>
    </location>
</feature>
<dbReference type="InterPro" id="IPR002129">
    <property type="entry name" value="PyrdxlP-dep_de-COase"/>
</dbReference>
<dbReference type="Gene3D" id="3.40.640.10">
    <property type="entry name" value="Type I PLP-dependent aspartate aminotransferase-like (Major domain)"/>
    <property type="match status" value="1"/>
</dbReference>
<evidence type="ECO:0000256" key="5">
    <source>
        <dbReference type="ARBA" id="ARBA00023239"/>
    </source>
</evidence>
<sequence length="523" mass="58042">MHKIRQERPAPFVDSFVGADPTALNTIIHHSQHTLTQYLAEGDAPRSGRNAHETAAAVTRVDLEHPIGTFDAALAELRELWLDHAVWYHHPRYIAHLNCPITATAVGADLLATTVNTAVESWDQASSAAAIEGHLLEFFARKLRWPQDPHSRTRGVFTSGGTQSNLQALYIAREKALGAQGVQGLSQLRLYTSSHAHYSVLRAAHLLGLADTAVITIDSDAAHRLDPADLARRIAADVADGYTPMAVVATAGATDRGTIDPLETIAKVCLHAGVHLHVDAAYGGILLLSPTQRHRLRGIDAADSVTVDFHKGYFQPVACSAILLRDPADCALVSWHADYLNPEDATDHNLADFSLQTTRRFDALKLWMTLRTHGADALGEAFDACCAAARDAARRVDAHPRFALRATPELSTVLFTPADAPRQPRPHRPPALARAGRRNYRDHHLRRRAVLEVHHSRSAAAWHRYRRDPRAHRARDERRRPSQRSTEPQRSRGTTRALDHDPQKLKTGVCHVFFHHRPHCRRR</sequence>
<evidence type="ECO:0000256" key="7">
    <source>
        <dbReference type="SAM" id="MobiDB-lite"/>
    </source>
</evidence>
<evidence type="ECO:0000256" key="1">
    <source>
        <dbReference type="ARBA" id="ARBA00001933"/>
    </source>
</evidence>
<dbReference type="PANTHER" id="PTHR45677:SF8">
    <property type="entry name" value="CYSTEINE SULFINIC ACID DECARBOXYLASE"/>
    <property type="match status" value="1"/>
</dbReference>
<feature type="compositionally biased region" description="Basic residues" evidence="7">
    <location>
        <begin position="463"/>
        <end position="473"/>
    </location>
</feature>
<dbReference type="InterPro" id="IPR015424">
    <property type="entry name" value="PyrdxlP-dep_Trfase"/>
</dbReference>